<comment type="caution">
    <text evidence="1">The sequence shown here is derived from an EMBL/GenBank/DDBJ whole genome shotgun (WGS) entry which is preliminary data.</text>
</comment>
<evidence type="ECO:0000313" key="1">
    <source>
        <dbReference type="EMBL" id="OEJ65139.1"/>
    </source>
</evidence>
<dbReference type="AlphaFoldDB" id="A0A1E5Q4M2"/>
<dbReference type="EMBL" id="MCGG01000055">
    <property type="protein sequence ID" value="OEJ65139.1"/>
    <property type="molecule type" value="Genomic_DNA"/>
</dbReference>
<keyword evidence="2" id="KW-1185">Reference proteome</keyword>
<name>A0A1E5Q4M2_9PROT</name>
<accession>A0A1E5Q4M2</accession>
<dbReference type="Proteomes" id="UP000095347">
    <property type="component" value="Unassembled WGS sequence"/>
</dbReference>
<evidence type="ECO:0008006" key="3">
    <source>
        <dbReference type="Google" id="ProtNLM"/>
    </source>
</evidence>
<sequence length="112" mass="11535">MNAQIVDAVNQTNKAVMGSAANQGAATAYQKVAQAAAFAVQDATDYSRNIENIAMTAQGVIVAKMLEDQSNIPVYTPVLATLQEMVVAASVNLATVGTTATAIATEFPATKS</sequence>
<organism evidence="1 2">
    <name type="scientific">Magnetovibrio blakemorei</name>
    <dbReference type="NCBI Taxonomy" id="28181"/>
    <lineage>
        <taxon>Bacteria</taxon>
        <taxon>Pseudomonadati</taxon>
        <taxon>Pseudomonadota</taxon>
        <taxon>Alphaproteobacteria</taxon>
        <taxon>Rhodospirillales</taxon>
        <taxon>Magnetovibrionaceae</taxon>
        <taxon>Magnetovibrio</taxon>
    </lineage>
</organism>
<reference evidence="2" key="1">
    <citation type="submission" date="2016-07" db="EMBL/GenBank/DDBJ databases">
        <authorList>
            <person name="Florea S."/>
            <person name="Webb J.S."/>
            <person name="Jaromczyk J."/>
            <person name="Schardl C.L."/>
        </authorList>
    </citation>
    <scope>NUCLEOTIDE SEQUENCE [LARGE SCALE GENOMIC DNA]</scope>
    <source>
        <strain evidence="2">MV-1</strain>
    </source>
</reference>
<evidence type="ECO:0000313" key="2">
    <source>
        <dbReference type="Proteomes" id="UP000095347"/>
    </source>
</evidence>
<proteinExistence type="predicted"/>
<gene>
    <name evidence="1" type="ORF">BEN30_15775</name>
</gene>
<protein>
    <recommendedName>
        <fullName evidence="3">RebB like protein</fullName>
    </recommendedName>
</protein>